<evidence type="ECO:0000313" key="8">
    <source>
        <dbReference type="Proteomes" id="UP000489600"/>
    </source>
</evidence>
<feature type="domain" description="Ubiquitin-like protease family profile" evidence="6">
    <location>
        <begin position="248"/>
        <end position="444"/>
    </location>
</feature>
<evidence type="ECO:0000256" key="2">
    <source>
        <dbReference type="ARBA" id="ARBA00022670"/>
    </source>
</evidence>
<keyword evidence="3" id="KW-0378">Hydrolase</keyword>
<dbReference type="PANTHER" id="PTHR12606:SF136">
    <property type="entry name" value="ULP1 PROTEASE FAMILY PROTEIN"/>
    <property type="match status" value="1"/>
</dbReference>
<keyword evidence="2" id="KW-0645">Protease</keyword>
<evidence type="ECO:0000256" key="1">
    <source>
        <dbReference type="ARBA" id="ARBA00005234"/>
    </source>
</evidence>
<dbReference type="EMBL" id="CABITT030000007">
    <property type="protein sequence ID" value="VVB10786.1"/>
    <property type="molecule type" value="Genomic_DNA"/>
</dbReference>
<dbReference type="InterPro" id="IPR038765">
    <property type="entry name" value="Papain-like_cys_pep_sf"/>
</dbReference>
<organism evidence="7 8">
    <name type="scientific">Arabis nemorensis</name>
    <dbReference type="NCBI Taxonomy" id="586526"/>
    <lineage>
        <taxon>Eukaryota</taxon>
        <taxon>Viridiplantae</taxon>
        <taxon>Streptophyta</taxon>
        <taxon>Embryophyta</taxon>
        <taxon>Tracheophyta</taxon>
        <taxon>Spermatophyta</taxon>
        <taxon>Magnoliopsida</taxon>
        <taxon>eudicotyledons</taxon>
        <taxon>Gunneridae</taxon>
        <taxon>Pentapetalae</taxon>
        <taxon>rosids</taxon>
        <taxon>malvids</taxon>
        <taxon>Brassicales</taxon>
        <taxon>Brassicaceae</taxon>
        <taxon>Arabideae</taxon>
        <taxon>Arabis</taxon>
    </lineage>
</organism>
<evidence type="ECO:0000313" key="7">
    <source>
        <dbReference type="EMBL" id="VVB10786.1"/>
    </source>
</evidence>
<dbReference type="Pfam" id="PF02902">
    <property type="entry name" value="Peptidase_C48"/>
    <property type="match status" value="1"/>
</dbReference>
<dbReference type="GO" id="GO:0006508">
    <property type="term" value="P:proteolysis"/>
    <property type="evidence" value="ECO:0007669"/>
    <property type="project" value="UniProtKB-KW"/>
</dbReference>
<dbReference type="InterPro" id="IPR003653">
    <property type="entry name" value="Peptidase_C48_C"/>
</dbReference>
<dbReference type="SUPFAM" id="SSF54001">
    <property type="entry name" value="Cysteine proteinases"/>
    <property type="match status" value="1"/>
</dbReference>
<evidence type="ECO:0000256" key="3">
    <source>
        <dbReference type="ARBA" id="ARBA00022801"/>
    </source>
</evidence>
<feature type="compositionally biased region" description="Low complexity" evidence="5">
    <location>
        <begin position="73"/>
        <end position="83"/>
    </location>
</feature>
<protein>
    <recommendedName>
        <fullName evidence="6">Ubiquitin-like protease family profile domain-containing protein</fullName>
    </recommendedName>
</protein>
<dbReference type="OrthoDB" id="1024009at2759"/>
<comment type="caution">
    <text evidence="7">The sequence shown here is derived from an EMBL/GenBank/DDBJ whole genome shotgun (WGS) entry which is preliminary data.</text>
</comment>
<keyword evidence="4" id="KW-0788">Thiol protease</keyword>
<dbReference type="Gene3D" id="3.40.395.10">
    <property type="entry name" value="Adenoviral Proteinase, Chain A"/>
    <property type="match status" value="1"/>
</dbReference>
<evidence type="ECO:0000256" key="4">
    <source>
        <dbReference type="ARBA" id="ARBA00022807"/>
    </source>
</evidence>
<dbReference type="AlphaFoldDB" id="A0A565CB09"/>
<dbReference type="PANTHER" id="PTHR12606">
    <property type="entry name" value="SENTRIN/SUMO-SPECIFIC PROTEASE"/>
    <property type="match status" value="1"/>
</dbReference>
<feature type="region of interest" description="Disordered" evidence="5">
    <location>
        <begin position="65"/>
        <end position="84"/>
    </location>
</feature>
<comment type="similarity">
    <text evidence="1">Belongs to the peptidase C48 family.</text>
</comment>
<keyword evidence="8" id="KW-1185">Reference proteome</keyword>
<sequence>MASNTVLAMFKTLTEKVDNMEINLHTKLLSAMDAAIDTKVKALLAPFTEKLVTLEKEIEKLREKNVPADPKEAANSNANTNEEVTSKDMSWMVQMKTTSQNDLPICVVKTVKKAGKKKAGEKRIVKTEIQVPHLLDLSSGKTYTDPLQHDILKGVTENLDAIVAKVTKLTNLTPLPKRQTKLAPSQLFPFVGNSTVKRIIAGVTPSVTAYDPFAEVDNNKIQKLLHFQLDTGEKPDGTNDSSVEFYKIIITPRDAWSTDTYGWLNSSHMWCAMHIFHQRSLCEPSPYHSQRIVFLDQWFVYKLVRDYKEFNAKTWTATDNYKGAFNGTYPADSATNKKWLHDVDHMYACHCINGNHWVAFDIDIGKENIHVYDNILNLVEDDKVIRNECRPFAMMVPAILNAMVPTCVRKRSDKQFAVRRLRNVSQNEKPGDCGVYAIKYIECLAIGCTFEGVNDRNIPQLRKKLAAAIYDEIGLPRMTHR</sequence>
<dbReference type="Proteomes" id="UP000489600">
    <property type="component" value="Unassembled WGS sequence"/>
</dbReference>
<dbReference type="GO" id="GO:0016929">
    <property type="term" value="F:deSUMOylase activity"/>
    <property type="evidence" value="ECO:0007669"/>
    <property type="project" value="TreeGrafter"/>
</dbReference>
<dbReference type="GO" id="GO:0016926">
    <property type="term" value="P:protein desumoylation"/>
    <property type="evidence" value="ECO:0007669"/>
    <property type="project" value="TreeGrafter"/>
</dbReference>
<evidence type="ECO:0000259" key="6">
    <source>
        <dbReference type="PROSITE" id="PS50600"/>
    </source>
</evidence>
<proteinExistence type="inferred from homology"/>
<dbReference type="GO" id="GO:0005634">
    <property type="term" value="C:nucleus"/>
    <property type="evidence" value="ECO:0007669"/>
    <property type="project" value="TreeGrafter"/>
</dbReference>
<gene>
    <name evidence="7" type="ORF">ANE_LOCUS21230</name>
</gene>
<reference evidence="7" key="1">
    <citation type="submission" date="2019-07" db="EMBL/GenBank/DDBJ databases">
        <authorList>
            <person name="Dittberner H."/>
        </authorList>
    </citation>
    <scope>NUCLEOTIDE SEQUENCE [LARGE SCALE GENOMIC DNA]</scope>
</reference>
<dbReference type="PROSITE" id="PS50600">
    <property type="entry name" value="ULP_PROTEASE"/>
    <property type="match status" value="1"/>
</dbReference>
<name>A0A565CB09_9BRAS</name>
<accession>A0A565CB09</accession>
<evidence type="ECO:0000256" key="5">
    <source>
        <dbReference type="SAM" id="MobiDB-lite"/>
    </source>
</evidence>